<keyword evidence="3 7" id="KW-0313">Glucose metabolism</keyword>
<evidence type="ECO:0000313" key="11">
    <source>
        <dbReference type="Proteomes" id="UP000289792"/>
    </source>
</evidence>
<dbReference type="RefSeq" id="WP_129017651.1">
    <property type="nucleotide sequence ID" value="NZ_SDDZ01000006.1"/>
</dbReference>
<proteinExistence type="inferred from homology"/>
<reference evidence="10 11" key="1">
    <citation type="submission" date="2019-01" db="EMBL/GenBank/DDBJ databases">
        <title>Genome sequence of the Antarctic species Gelidibacter gilvus ACAM 158(T).</title>
        <authorList>
            <person name="Bowman J.P."/>
        </authorList>
    </citation>
    <scope>NUCLEOTIDE SEQUENCE [LARGE SCALE GENOMIC DNA]</scope>
    <source>
        <strain evidence="10 11">IC158</strain>
    </source>
</reference>
<dbReference type="Pfam" id="PF00479">
    <property type="entry name" value="G6PD_N"/>
    <property type="match status" value="1"/>
</dbReference>
<dbReference type="NCBIfam" id="TIGR00871">
    <property type="entry name" value="zwf"/>
    <property type="match status" value="1"/>
</dbReference>
<dbReference type="GO" id="GO:0009051">
    <property type="term" value="P:pentose-phosphate shunt, oxidative branch"/>
    <property type="evidence" value="ECO:0007669"/>
    <property type="project" value="TreeGrafter"/>
</dbReference>
<dbReference type="SUPFAM" id="SSF55347">
    <property type="entry name" value="Glyceraldehyde-3-phosphate dehydrogenase-like, C-terminal domain"/>
    <property type="match status" value="1"/>
</dbReference>
<evidence type="ECO:0000256" key="2">
    <source>
        <dbReference type="ARBA" id="ARBA00009975"/>
    </source>
</evidence>
<keyword evidence="5 7" id="KW-0560">Oxidoreductase</keyword>
<dbReference type="InterPro" id="IPR022674">
    <property type="entry name" value="G6P_DH_NAD-bd"/>
</dbReference>
<keyword evidence="11" id="KW-1185">Reference proteome</keyword>
<feature type="domain" description="Glucose-6-phosphate dehydrogenase C-terminal" evidence="9">
    <location>
        <begin position="199"/>
        <end position="497"/>
    </location>
</feature>
<evidence type="ECO:0000256" key="6">
    <source>
        <dbReference type="ARBA" id="ARBA00023277"/>
    </source>
</evidence>
<dbReference type="HAMAP" id="MF_00966">
    <property type="entry name" value="G6PD"/>
    <property type="match status" value="1"/>
</dbReference>
<dbReference type="EMBL" id="SDDZ01000006">
    <property type="protein sequence ID" value="RXJ49641.1"/>
    <property type="molecule type" value="Genomic_DNA"/>
</dbReference>
<dbReference type="OrthoDB" id="9802739at2"/>
<comment type="pathway">
    <text evidence="1 7">Carbohydrate degradation; pentose phosphate pathway; D-ribulose 5-phosphate from D-glucose 6-phosphate (oxidative stage): step 1/3.</text>
</comment>
<dbReference type="Pfam" id="PF02781">
    <property type="entry name" value="G6PD_C"/>
    <property type="match status" value="1"/>
</dbReference>
<evidence type="ECO:0000256" key="5">
    <source>
        <dbReference type="ARBA" id="ARBA00023002"/>
    </source>
</evidence>
<dbReference type="InterPro" id="IPR019796">
    <property type="entry name" value="G6P_DH_AS"/>
</dbReference>
<feature type="binding site" evidence="7">
    <location>
        <position position="188"/>
    </location>
    <ligand>
        <name>substrate</name>
    </ligand>
</feature>
<comment type="caution">
    <text evidence="10">The sequence shown here is derived from an EMBL/GenBank/DDBJ whole genome shotgun (WGS) entry which is preliminary data.</text>
</comment>
<evidence type="ECO:0000256" key="4">
    <source>
        <dbReference type="ARBA" id="ARBA00022857"/>
    </source>
</evidence>
<dbReference type="Gene3D" id="3.30.360.10">
    <property type="entry name" value="Dihydrodipicolinate Reductase, domain 2"/>
    <property type="match status" value="1"/>
</dbReference>
<feature type="binding site" evidence="7">
    <location>
        <position position="350"/>
    </location>
    <ligand>
        <name>substrate</name>
    </ligand>
</feature>
<dbReference type="InterPro" id="IPR036291">
    <property type="entry name" value="NAD(P)-bd_dom_sf"/>
</dbReference>
<evidence type="ECO:0000259" key="8">
    <source>
        <dbReference type="Pfam" id="PF00479"/>
    </source>
</evidence>
<feature type="binding site" evidence="7">
    <location>
        <position position="192"/>
    </location>
    <ligand>
        <name>substrate</name>
    </ligand>
</feature>
<keyword evidence="4 7" id="KW-0521">NADP</keyword>
<feature type="binding site" evidence="7">
    <location>
        <position position="52"/>
    </location>
    <ligand>
        <name>NADP(+)</name>
        <dbReference type="ChEBI" id="CHEBI:58349"/>
    </ligand>
</feature>
<feature type="binding site" evidence="7">
    <location>
        <position position="226"/>
    </location>
    <ligand>
        <name>substrate</name>
    </ligand>
</feature>
<feature type="domain" description="Glucose-6-phosphate dehydrogenase NAD-binding" evidence="8">
    <location>
        <begin position="15"/>
        <end position="197"/>
    </location>
</feature>
<dbReference type="PANTHER" id="PTHR23429:SF0">
    <property type="entry name" value="GLUCOSE-6-PHOSPHATE 1-DEHYDROGENASE"/>
    <property type="match status" value="1"/>
</dbReference>
<evidence type="ECO:0000256" key="3">
    <source>
        <dbReference type="ARBA" id="ARBA00022526"/>
    </source>
</evidence>
<dbReference type="Proteomes" id="UP000289792">
    <property type="component" value="Unassembled WGS sequence"/>
</dbReference>
<accession>A0A4Q0XFN3</accession>
<dbReference type="GO" id="GO:0006006">
    <property type="term" value="P:glucose metabolic process"/>
    <property type="evidence" value="ECO:0007669"/>
    <property type="project" value="UniProtKB-KW"/>
</dbReference>
<evidence type="ECO:0000256" key="1">
    <source>
        <dbReference type="ARBA" id="ARBA00004937"/>
    </source>
</evidence>
<dbReference type="EC" id="1.1.1.49" evidence="7"/>
<evidence type="ECO:0000256" key="7">
    <source>
        <dbReference type="HAMAP-Rule" id="MF_00966"/>
    </source>
</evidence>
<gene>
    <name evidence="7 10" type="primary">zwf</name>
    <name evidence="10" type="ORF">ESZ48_11590</name>
</gene>
<sequence length="507" mass="58308">MAKTVKKQANSTIFIIFGGTGDLTKRKIMPALYNLFLDGWLPQDFAIVGSSSSKMSDEKYITELLVAVNQFSRNGKAKKEEWDQFSSHISFLSADLTDHATFKGFGTVIEKYKKEWEQTPSIIYYCAVAPHFFCTIAENIAKSKLENDPETTRIIIEKPFGNDLESAKGLNKRLLSIFDETQIYRIDHYLGKEVVQNIMAFRFANSIMEPLWNRNHVEHVQISVTEQLGVGSRGNYFDRAGVMRDMIQNHLMQLLCIIAMEPPINFDADEVRDRKVDVLKAMRRIEPRKVESISARGQYSSGWIKGKEVLGYRQEKNVDPESNTDTYAALKLYVDNWRWQGVPFYLRTGKRLFKKSSIITIQFKEIPHNIFVSETSGVPKQNRLVISIQPDMSIRFQLQNKKPGLEMTLNTVDIAFDYFDNKKSDSPEAYETLLLDAITGDQTLFMRADQVEAAWELIMPILNYWEKNTDSNFPNYAADSWGPENAEALIAKDGYHWFNLPEKNKKD</sequence>
<feature type="binding site" evidence="7">
    <location>
        <position position="158"/>
    </location>
    <ligand>
        <name>NADP(+)</name>
        <dbReference type="ChEBI" id="CHEBI:58349"/>
    </ligand>
</feature>
<dbReference type="InterPro" id="IPR001282">
    <property type="entry name" value="G6P_DH"/>
</dbReference>
<feature type="binding site" evidence="7">
    <location>
        <position position="355"/>
    </location>
    <ligand>
        <name>substrate</name>
    </ligand>
</feature>
<keyword evidence="6 7" id="KW-0119">Carbohydrate metabolism</keyword>
<dbReference type="GO" id="GO:0050661">
    <property type="term" value="F:NADP binding"/>
    <property type="evidence" value="ECO:0007669"/>
    <property type="project" value="UniProtKB-UniRule"/>
</dbReference>
<dbReference type="PANTHER" id="PTHR23429">
    <property type="entry name" value="GLUCOSE-6-PHOSPHATE 1-DEHYDROGENASE G6PD"/>
    <property type="match status" value="1"/>
</dbReference>
<feature type="binding site" evidence="7">
    <location>
        <begin position="95"/>
        <end position="96"/>
    </location>
    <ligand>
        <name>NADP(+)</name>
        <dbReference type="ChEBI" id="CHEBI:58349"/>
    </ligand>
</feature>
<feature type="binding site" evidence="7">
    <location>
        <position position="245"/>
    </location>
    <ligand>
        <name>substrate</name>
    </ligand>
</feature>
<dbReference type="GO" id="GO:0005829">
    <property type="term" value="C:cytosol"/>
    <property type="evidence" value="ECO:0007669"/>
    <property type="project" value="TreeGrafter"/>
</dbReference>
<feature type="binding site" evidence="7">
    <location>
        <begin position="18"/>
        <end position="25"/>
    </location>
    <ligand>
        <name>NADP(+)</name>
        <dbReference type="ChEBI" id="CHEBI:58349"/>
    </ligand>
</feature>
<dbReference type="AlphaFoldDB" id="A0A4Q0XFN3"/>
<name>A0A4Q0XFN3_9FLAO</name>
<dbReference type="PRINTS" id="PR00079">
    <property type="entry name" value="G6PDHDRGNASE"/>
</dbReference>
<dbReference type="PIRSF" id="PIRSF000110">
    <property type="entry name" value="G6PD"/>
    <property type="match status" value="1"/>
</dbReference>
<comment type="function">
    <text evidence="7">Catalyzes the oxidation of glucose 6-phosphate to 6-phosphogluconolactone.</text>
</comment>
<dbReference type="NCBIfam" id="NF009492">
    <property type="entry name" value="PRK12853.1-3"/>
    <property type="match status" value="1"/>
</dbReference>
<dbReference type="PROSITE" id="PS00069">
    <property type="entry name" value="G6P_DEHYDROGENASE"/>
    <property type="match status" value="1"/>
</dbReference>
<organism evidence="10 11">
    <name type="scientific">Gelidibacter gilvus</name>
    <dbReference type="NCBI Taxonomy" id="59602"/>
    <lineage>
        <taxon>Bacteria</taxon>
        <taxon>Pseudomonadati</taxon>
        <taxon>Bacteroidota</taxon>
        <taxon>Flavobacteriia</taxon>
        <taxon>Flavobacteriales</taxon>
        <taxon>Flavobacteriaceae</taxon>
        <taxon>Gelidibacter</taxon>
    </lineage>
</organism>
<dbReference type="UniPathway" id="UPA00115">
    <property type="reaction ID" value="UER00408"/>
</dbReference>
<comment type="similarity">
    <text evidence="2 7">Belongs to the glucose-6-phosphate dehydrogenase family.</text>
</comment>
<dbReference type="SUPFAM" id="SSF51735">
    <property type="entry name" value="NAD(P)-binding Rossmann-fold domains"/>
    <property type="match status" value="1"/>
</dbReference>
<dbReference type="GO" id="GO:0004345">
    <property type="term" value="F:glucose-6-phosphate dehydrogenase activity"/>
    <property type="evidence" value="ECO:0007669"/>
    <property type="project" value="UniProtKB-UniRule"/>
</dbReference>
<protein>
    <recommendedName>
        <fullName evidence="7">Glucose-6-phosphate 1-dehydrogenase</fullName>
        <shortName evidence="7">G6PD</shortName>
        <ecNumber evidence="7">1.1.1.49</ecNumber>
    </recommendedName>
</protein>
<dbReference type="Gene3D" id="3.40.50.720">
    <property type="entry name" value="NAD(P)-binding Rossmann-like Domain"/>
    <property type="match status" value="1"/>
</dbReference>
<comment type="catalytic activity">
    <reaction evidence="7">
        <text>D-glucose 6-phosphate + NADP(+) = 6-phospho-D-glucono-1,5-lactone + NADPH + H(+)</text>
        <dbReference type="Rhea" id="RHEA:15841"/>
        <dbReference type="ChEBI" id="CHEBI:15378"/>
        <dbReference type="ChEBI" id="CHEBI:57783"/>
        <dbReference type="ChEBI" id="CHEBI:57955"/>
        <dbReference type="ChEBI" id="CHEBI:58349"/>
        <dbReference type="ChEBI" id="CHEBI:61548"/>
        <dbReference type="EC" id="1.1.1.49"/>
    </reaction>
</comment>
<feature type="active site" description="Proton acceptor" evidence="7">
    <location>
        <position position="250"/>
    </location>
</feature>
<dbReference type="InterPro" id="IPR022675">
    <property type="entry name" value="G6P_DH_C"/>
</dbReference>
<evidence type="ECO:0000313" key="10">
    <source>
        <dbReference type="EMBL" id="RXJ49641.1"/>
    </source>
</evidence>
<evidence type="ECO:0000259" key="9">
    <source>
        <dbReference type="Pfam" id="PF02781"/>
    </source>
</evidence>